<dbReference type="InterPro" id="IPR049945">
    <property type="entry name" value="AAA_22"/>
</dbReference>
<dbReference type="SUPFAM" id="SSF48452">
    <property type="entry name" value="TPR-like"/>
    <property type="match status" value="1"/>
</dbReference>
<evidence type="ECO:0000256" key="2">
    <source>
        <dbReference type="SAM" id="MobiDB-lite"/>
    </source>
</evidence>
<accession>A0A345XUR8</accession>
<evidence type="ECO:0000313" key="5">
    <source>
        <dbReference type="EMBL" id="AXK35384.1"/>
    </source>
</evidence>
<evidence type="ECO:0000313" key="6">
    <source>
        <dbReference type="Proteomes" id="UP000254425"/>
    </source>
</evidence>
<dbReference type="InterPro" id="IPR027417">
    <property type="entry name" value="P-loop_NTPase"/>
</dbReference>
<proteinExistence type="predicted"/>
<dbReference type="InterPro" id="IPR019734">
    <property type="entry name" value="TPR_rpt"/>
</dbReference>
<feature type="domain" description="Winged helix-turn-helix" evidence="4">
    <location>
        <begin position="263"/>
        <end position="346"/>
    </location>
</feature>
<evidence type="ECO:0000256" key="1">
    <source>
        <dbReference type="PROSITE-ProRule" id="PRU00339"/>
    </source>
</evidence>
<name>A0A345XUR8_9ACTN</name>
<dbReference type="SMART" id="SM00028">
    <property type="entry name" value="TPR"/>
    <property type="match status" value="1"/>
</dbReference>
<keyword evidence="1" id="KW-0802">TPR repeat</keyword>
<dbReference type="PRINTS" id="PR00364">
    <property type="entry name" value="DISEASERSIST"/>
</dbReference>
<dbReference type="Pfam" id="PF13401">
    <property type="entry name" value="AAA_22"/>
    <property type="match status" value="1"/>
</dbReference>
<dbReference type="AlphaFoldDB" id="A0A345XUR8"/>
<dbReference type="InterPro" id="IPR058852">
    <property type="entry name" value="HTH_77"/>
</dbReference>
<protein>
    <submittedName>
        <fullName evidence="5">Uncharacterized protein</fullName>
    </submittedName>
</protein>
<dbReference type="PANTHER" id="PTHR47691:SF3">
    <property type="entry name" value="HTH-TYPE TRANSCRIPTIONAL REGULATOR RV0890C-RELATED"/>
    <property type="match status" value="1"/>
</dbReference>
<keyword evidence="6" id="KW-1185">Reference proteome</keyword>
<feature type="compositionally biased region" description="Basic and acidic residues" evidence="2">
    <location>
        <begin position="849"/>
        <end position="858"/>
    </location>
</feature>
<feature type="repeat" description="TPR" evidence="1">
    <location>
        <begin position="598"/>
        <end position="631"/>
    </location>
</feature>
<dbReference type="Gene3D" id="1.25.40.10">
    <property type="entry name" value="Tetratricopeptide repeat domain"/>
    <property type="match status" value="1"/>
</dbReference>
<evidence type="ECO:0000259" key="3">
    <source>
        <dbReference type="Pfam" id="PF13401"/>
    </source>
</evidence>
<feature type="domain" description="ORC1/DEAH AAA+ ATPase" evidence="3">
    <location>
        <begin position="24"/>
        <end position="139"/>
    </location>
</feature>
<dbReference type="KEGG" id="sarm:DVA86_24790"/>
<dbReference type="SUPFAM" id="SSF52540">
    <property type="entry name" value="P-loop containing nucleoside triphosphate hydrolases"/>
    <property type="match status" value="1"/>
</dbReference>
<reference evidence="5 6" key="1">
    <citation type="submission" date="2018-07" db="EMBL/GenBank/DDBJ databases">
        <title>Draft genome of the type strain Streptomyces armeniacus ATCC 15676.</title>
        <authorList>
            <person name="Labana P."/>
            <person name="Gosse J.T."/>
            <person name="Boddy C.N."/>
        </authorList>
    </citation>
    <scope>NUCLEOTIDE SEQUENCE [LARGE SCALE GENOMIC DNA]</scope>
    <source>
        <strain evidence="5 6">ATCC 15676</strain>
    </source>
</reference>
<dbReference type="EMBL" id="CP031320">
    <property type="protein sequence ID" value="AXK35384.1"/>
    <property type="molecule type" value="Genomic_DNA"/>
</dbReference>
<dbReference type="RefSeq" id="WP_208885111.1">
    <property type="nucleotide sequence ID" value="NZ_CP031320.1"/>
</dbReference>
<dbReference type="Proteomes" id="UP000254425">
    <property type="component" value="Chromosome"/>
</dbReference>
<gene>
    <name evidence="5" type="ORF">DVA86_24790</name>
</gene>
<feature type="region of interest" description="Disordered" evidence="2">
    <location>
        <begin position="839"/>
        <end position="858"/>
    </location>
</feature>
<dbReference type="PROSITE" id="PS50005">
    <property type="entry name" value="TPR"/>
    <property type="match status" value="1"/>
</dbReference>
<dbReference type="Pfam" id="PF25872">
    <property type="entry name" value="HTH_77"/>
    <property type="match status" value="1"/>
</dbReference>
<dbReference type="Gene3D" id="3.40.50.300">
    <property type="entry name" value="P-loop containing nucleotide triphosphate hydrolases"/>
    <property type="match status" value="1"/>
</dbReference>
<sequence length="858" mass="93149">MRTRLTSFVGREADLDAIRTDLRGARLVTLLGAGGAGKTRLSQEAAESVADRWPDGVWLAELAPVRDPDAIAEAVLTALGGRETVLRGSTAEGLRAATDPHALDPLAQLAERCASRHMLLVLDNCEHVVDAAATLVETLLLECPHVTVLATSREPLGVPGESVRPVEPLPDPVALRLLADRGAAALPGFRTEADPEACAEICRRLDGLPLAIELAAARLRSLTPRQLADRLDDRFRLLTGGSRTVLPRQQALRAVVDWSWDLLDDAERAVLRRLSVFSGGCELDQAEAVCADGDAEPAARLVDPRDVAALLGALVDKSLVVAAPAGPGGMRYRLLETVAEYASERLDEAGERSAAERRHLVAYRELARTADPLLRGPAQREWLERLESDHDNVRTALRRAVAARDEHEALCLVLSMYWFWELRGHRSDATTWSKAASDLGPDPFAEPGVRAPALRERCTDAPPPMSPEQLAEARREAWIIHFACAQPDVMWVNSEEGRGQLRVLAETYAPGQPQVCRPPAASWFFALLVLGEYVQVNEVLEASVRSCRESGAEWELAMTLHMRCRMLNERPGGLEQSELDAEESLALFTRLGDQWGVAEALSGRGEAYERLGRLAEAAGDYRRAITLAEELGAHSQVPMLRARLAGVLLESDDDSLGEEGEDAEAMLYEAVEQGERSGGDTGHFARVGLAMRLGREGRVEEAREQIRALRGTFEQWAPSFFCGMIDGLDGYLDVRAGEPRAGLAKLRGAIAGMRSDPLTQIVAPQMVVWWLATVAEAMSGIGRADTAARLLGAYDVQREPFGNVPVVTRECRDRAARAARTELGDTVYERLYAEGGGLTPDEAATLAGTHDDGPADGT</sequence>
<dbReference type="PANTHER" id="PTHR47691">
    <property type="entry name" value="REGULATOR-RELATED"/>
    <property type="match status" value="1"/>
</dbReference>
<dbReference type="InterPro" id="IPR011990">
    <property type="entry name" value="TPR-like_helical_dom_sf"/>
</dbReference>
<organism evidence="5 6">
    <name type="scientific">Streptomyces armeniacus</name>
    <dbReference type="NCBI Taxonomy" id="83291"/>
    <lineage>
        <taxon>Bacteria</taxon>
        <taxon>Bacillati</taxon>
        <taxon>Actinomycetota</taxon>
        <taxon>Actinomycetes</taxon>
        <taxon>Kitasatosporales</taxon>
        <taxon>Streptomycetaceae</taxon>
        <taxon>Streptomyces</taxon>
    </lineage>
</organism>
<evidence type="ECO:0000259" key="4">
    <source>
        <dbReference type="Pfam" id="PF25872"/>
    </source>
</evidence>